<dbReference type="InterPro" id="IPR019594">
    <property type="entry name" value="Glu/Gly-bd"/>
</dbReference>
<evidence type="ECO:0000256" key="9">
    <source>
        <dbReference type="ARBA" id="ARBA00023170"/>
    </source>
</evidence>
<dbReference type="OrthoDB" id="9997229at2759"/>
<keyword evidence="12" id="KW-0407">Ion channel</keyword>
<dbReference type="GO" id="GO:0015276">
    <property type="term" value="F:ligand-gated monoatomic ion channel activity"/>
    <property type="evidence" value="ECO:0007669"/>
    <property type="project" value="InterPro"/>
</dbReference>
<feature type="disulfide bond" evidence="15">
    <location>
        <begin position="282"/>
        <end position="337"/>
    </location>
</feature>
<dbReference type="InterPro" id="IPR001320">
    <property type="entry name" value="Iontro_rcpt_C"/>
</dbReference>
<sequence>MFEHDFNIRYELFEAPADDWGTKVNNSWRGAIGMILRGEADMIPYLTVTPSRYEVIEFTKPIAFVRYGLLIAFPGEPPRAFIFLKLYKKEVWILLFITAVVLSYVLCKMHSISSEFRKPEDTQKKLCSFFRCIWLIFGILLQQGGTHLPVTVSGRLLLATWWLAVLVITTTYSANLIAFLAFPETRFVVQSLKELADHKTITLTIKEGCPVLEDFEQSDVEVYRRIREVYLQNKYRYNKLSTDTKRCCAVEEVAAGKTVYVDDINYLSWMVEQDYKNQSFTCRITVAPEKFSKMDLSIGLRRGSSLLKPLNDEIQQMLESGVLKHWKEQYSPPRGECYEMKSTLPGQREVSMEDLQGPFYLLLLGAVFGFLLVGAEKTFHKLKKMMKKYDKPVRSKVWSYEKHQLALF</sequence>
<keyword evidence="20" id="KW-1185">Reference proteome</keyword>
<keyword evidence="9 19" id="KW-0675">Receptor</keyword>
<dbReference type="GO" id="GO:0005886">
    <property type="term" value="C:plasma membrane"/>
    <property type="evidence" value="ECO:0007669"/>
    <property type="project" value="UniProtKB-SubCell"/>
</dbReference>
<dbReference type="GO" id="GO:0038023">
    <property type="term" value="F:signaling receptor activity"/>
    <property type="evidence" value="ECO:0007669"/>
    <property type="project" value="InterPro"/>
</dbReference>
<keyword evidence="11" id="KW-1071">Ligand-gated ion channel</keyword>
<protein>
    <submittedName>
        <fullName evidence="19">Glutamate receptor 2</fullName>
    </submittedName>
</protein>
<accession>A0A8X6FQL7</accession>
<keyword evidence="10" id="KW-0325">Glycoprotein</keyword>
<feature type="binding site" evidence="13">
    <location>
        <position position="52"/>
    </location>
    <ligand>
        <name>L-glutamate</name>
        <dbReference type="ChEBI" id="CHEBI:29985"/>
    </ligand>
</feature>
<evidence type="ECO:0000256" key="11">
    <source>
        <dbReference type="ARBA" id="ARBA00023286"/>
    </source>
</evidence>
<feature type="transmembrane region" description="Helical" evidence="16">
    <location>
        <begin position="91"/>
        <end position="107"/>
    </location>
</feature>
<evidence type="ECO:0000256" key="16">
    <source>
        <dbReference type="SAM" id="Phobius"/>
    </source>
</evidence>
<reference evidence="19" key="1">
    <citation type="submission" date="2020-07" db="EMBL/GenBank/DDBJ databases">
        <title>Multicomponent nature underlies the extraordinary mechanical properties of spider dragline silk.</title>
        <authorList>
            <person name="Kono N."/>
            <person name="Nakamura H."/>
            <person name="Mori M."/>
            <person name="Yoshida Y."/>
            <person name="Ohtoshi R."/>
            <person name="Malay A.D."/>
            <person name="Moran D.A.P."/>
            <person name="Tomita M."/>
            <person name="Numata K."/>
            <person name="Arakawa K."/>
        </authorList>
    </citation>
    <scope>NUCLEOTIDE SEQUENCE</scope>
</reference>
<keyword evidence="6 16" id="KW-1133">Transmembrane helix</keyword>
<feature type="binding site" evidence="13">
    <location>
        <position position="47"/>
    </location>
    <ligand>
        <name>L-glutamate</name>
        <dbReference type="ChEBI" id="CHEBI:29985"/>
    </ligand>
</feature>
<feature type="domain" description="Ionotropic glutamate receptor C-terminal" evidence="17">
    <location>
        <begin position="89"/>
        <end position="365"/>
    </location>
</feature>
<evidence type="ECO:0000256" key="5">
    <source>
        <dbReference type="ARBA" id="ARBA00022692"/>
    </source>
</evidence>
<dbReference type="Gene3D" id="1.10.287.70">
    <property type="match status" value="1"/>
</dbReference>
<feature type="transmembrane region" description="Helical" evidence="16">
    <location>
        <begin position="160"/>
        <end position="182"/>
    </location>
</feature>
<feature type="transmembrane region" description="Helical" evidence="16">
    <location>
        <begin position="357"/>
        <end position="375"/>
    </location>
</feature>
<keyword evidence="8 16" id="KW-0472">Membrane</keyword>
<feature type="domain" description="Ionotropic glutamate receptor L-glutamate and glycine-binding" evidence="18">
    <location>
        <begin position="4"/>
        <end position="70"/>
    </location>
</feature>
<evidence type="ECO:0000256" key="2">
    <source>
        <dbReference type="ARBA" id="ARBA00008685"/>
    </source>
</evidence>
<evidence type="ECO:0000256" key="6">
    <source>
        <dbReference type="ARBA" id="ARBA00022989"/>
    </source>
</evidence>
<evidence type="ECO:0000313" key="19">
    <source>
        <dbReference type="EMBL" id="GFQ85064.1"/>
    </source>
</evidence>
<dbReference type="EMBL" id="BMAO01012940">
    <property type="protein sequence ID" value="GFQ85064.1"/>
    <property type="molecule type" value="Genomic_DNA"/>
</dbReference>
<keyword evidence="4" id="KW-1003">Cell membrane</keyword>
<dbReference type="Pfam" id="PF10613">
    <property type="entry name" value="Lig_chan-Glu_bd"/>
    <property type="match status" value="1"/>
</dbReference>
<evidence type="ECO:0000256" key="1">
    <source>
        <dbReference type="ARBA" id="ARBA00004651"/>
    </source>
</evidence>
<dbReference type="Gene3D" id="3.40.190.10">
    <property type="entry name" value="Periplasmic binding protein-like II"/>
    <property type="match status" value="1"/>
</dbReference>
<comment type="caution">
    <text evidence="19">The sequence shown here is derived from an EMBL/GenBank/DDBJ whole genome shotgun (WGS) entry which is preliminary data.</text>
</comment>
<evidence type="ECO:0000256" key="7">
    <source>
        <dbReference type="ARBA" id="ARBA00023065"/>
    </source>
</evidence>
<proteinExistence type="inferred from homology"/>
<evidence type="ECO:0000256" key="14">
    <source>
        <dbReference type="PIRSR" id="PIRSR601508-2"/>
    </source>
</evidence>
<dbReference type="AlphaFoldDB" id="A0A8X6FQL7"/>
<dbReference type="GO" id="GO:0050906">
    <property type="term" value="P:detection of stimulus involved in sensory perception"/>
    <property type="evidence" value="ECO:0007669"/>
    <property type="project" value="UniProtKB-ARBA"/>
</dbReference>
<comment type="similarity">
    <text evidence="2">Belongs to the glutamate-gated ion channel (TC 1.A.10.1) family.</text>
</comment>
<keyword evidence="15" id="KW-1015">Disulfide bond</keyword>
<evidence type="ECO:0000256" key="15">
    <source>
        <dbReference type="PIRSR" id="PIRSR601508-3"/>
    </source>
</evidence>
<evidence type="ECO:0000256" key="10">
    <source>
        <dbReference type="ARBA" id="ARBA00023180"/>
    </source>
</evidence>
<evidence type="ECO:0000256" key="12">
    <source>
        <dbReference type="ARBA" id="ARBA00023303"/>
    </source>
</evidence>
<evidence type="ECO:0000256" key="8">
    <source>
        <dbReference type="ARBA" id="ARBA00023136"/>
    </source>
</evidence>
<dbReference type="PRINTS" id="PR00177">
    <property type="entry name" value="NMDARECEPTOR"/>
</dbReference>
<name>A0A8X6FQL7_TRICU</name>
<evidence type="ECO:0000256" key="4">
    <source>
        <dbReference type="ARBA" id="ARBA00022475"/>
    </source>
</evidence>
<dbReference type="PANTHER" id="PTHR42643:SF24">
    <property type="entry name" value="IONOTROPIC RECEPTOR 60A"/>
    <property type="match status" value="1"/>
</dbReference>
<dbReference type="InterPro" id="IPR001508">
    <property type="entry name" value="Iono_Glu_rcpt_met"/>
</dbReference>
<evidence type="ECO:0000259" key="17">
    <source>
        <dbReference type="Pfam" id="PF00060"/>
    </source>
</evidence>
<keyword evidence="5 16" id="KW-0812">Transmembrane</keyword>
<feature type="site" description="Crucial to convey clamshell closure to channel opening" evidence="14">
    <location>
        <position position="189"/>
    </location>
</feature>
<keyword evidence="3" id="KW-0813">Transport</keyword>
<dbReference type="PANTHER" id="PTHR42643">
    <property type="entry name" value="IONOTROPIC RECEPTOR 20A-RELATED"/>
    <property type="match status" value="1"/>
</dbReference>
<evidence type="ECO:0000259" key="18">
    <source>
        <dbReference type="Pfam" id="PF10613"/>
    </source>
</evidence>
<evidence type="ECO:0000256" key="13">
    <source>
        <dbReference type="PIRSR" id="PIRSR601508-1"/>
    </source>
</evidence>
<dbReference type="SUPFAM" id="SSF53850">
    <property type="entry name" value="Periplasmic binding protein-like II"/>
    <property type="match status" value="1"/>
</dbReference>
<dbReference type="Proteomes" id="UP000887116">
    <property type="component" value="Unassembled WGS sequence"/>
</dbReference>
<comment type="subcellular location">
    <subcellularLocation>
        <location evidence="1">Cell membrane</location>
        <topology evidence="1">Multi-pass membrane protein</topology>
    </subcellularLocation>
</comment>
<evidence type="ECO:0000256" key="3">
    <source>
        <dbReference type="ARBA" id="ARBA00022448"/>
    </source>
</evidence>
<organism evidence="19 20">
    <name type="scientific">Trichonephila clavata</name>
    <name type="common">Joro spider</name>
    <name type="synonym">Nephila clavata</name>
    <dbReference type="NCBI Taxonomy" id="2740835"/>
    <lineage>
        <taxon>Eukaryota</taxon>
        <taxon>Metazoa</taxon>
        <taxon>Ecdysozoa</taxon>
        <taxon>Arthropoda</taxon>
        <taxon>Chelicerata</taxon>
        <taxon>Arachnida</taxon>
        <taxon>Araneae</taxon>
        <taxon>Araneomorphae</taxon>
        <taxon>Entelegynae</taxon>
        <taxon>Araneoidea</taxon>
        <taxon>Nephilidae</taxon>
        <taxon>Trichonephila</taxon>
    </lineage>
</organism>
<evidence type="ECO:0000313" key="20">
    <source>
        <dbReference type="Proteomes" id="UP000887116"/>
    </source>
</evidence>
<feature type="transmembrane region" description="Helical" evidence="16">
    <location>
        <begin position="128"/>
        <end position="148"/>
    </location>
</feature>
<gene>
    <name evidence="19" type="primary">glr-2</name>
    <name evidence="19" type="ORF">TNCT_54881</name>
</gene>
<dbReference type="Pfam" id="PF00060">
    <property type="entry name" value="Lig_chan"/>
    <property type="match status" value="1"/>
</dbReference>
<dbReference type="InterPro" id="IPR052192">
    <property type="entry name" value="Insect_Ionotropic_Sensory_Rcpt"/>
</dbReference>
<keyword evidence="7" id="KW-0406">Ion transport</keyword>